<feature type="signal peptide" evidence="1">
    <location>
        <begin position="1"/>
        <end position="23"/>
    </location>
</feature>
<proteinExistence type="predicted"/>
<evidence type="ECO:0000313" key="3">
    <source>
        <dbReference type="Proteomes" id="UP000410492"/>
    </source>
</evidence>
<dbReference type="AlphaFoldDB" id="A0A653DEH8"/>
<reference evidence="2 3" key="1">
    <citation type="submission" date="2019-01" db="EMBL/GenBank/DDBJ databases">
        <authorList>
            <person name="Sayadi A."/>
        </authorList>
    </citation>
    <scope>NUCLEOTIDE SEQUENCE [LARGE SCALE GENOMIC DNA]</scope>
</reference>
<sequence>MKLFYILLLIACFMFFQMSTVSAQVQWGHRCGHLVCNMHQGCVEQGGFRCVNV</sequence>
<evidence type="ECO:0000256" key="1">
    <source>
        <dbReference type="SAM" id="SignalP"/>
    </source>
</evidence>
<dbReference type="Proteomes" id="UP000410492">
    <property type="component" value="Unassembled WGS sequence"/>
</dbReference>
<dbReference type="EMBL" id="CAACVG010011666">
    <property type="protein sequence ID" value="VEN58602.1"/>
    <property type="molecule type" value="Genomic_DNA"/>
</dbReference>
<keyword evidence="3" id="KW-1185">Reference proteome</keyword>
<protein>
    <submittedName>
        <fullName evidence="2">Uncharacterized protein</fullName>
    </submittedName>
</protein>
<feature type="chain" id="PRO_5024928481" evidence="1">
    <location>
        <begin position="24"/>
        <end position="53"/>
    </location>
</feature>
<keyword evidence="1" id="KW-0732">Signal</keyword>
<name>A0A653DEH8_CALMS</name>
<evidence type="ECO:0000313" key="2">
    <source>
        <dbReference type="EMBL" id="VEN58602.1"/>
    </source>
</evidence>
<organism evidence="2 3">
    <name type="scientific">Callosobruchus maculatus</name>
    <name type="common">Southern cowpea weevil</name>
    <name type="synonym">Pulse bruchid</name>
    <dbReference type="NCBI Taxonomy" id="64391"/>
    <lineage>
        <taxon>Eukaryota</taxon>
        <taxon>Metazoa</taxon>
        <taxon>Ecdysozoa</taxon>
        <taxon>Arthropoda</taxon>
        <taxon>Hexapoda</taxon>
        <taxon>Insecta</taxon>
        <taxon>Pterygota</taxon>
        <taxon>Neoptera</taxon>
        <taxon>Endopterygota</taxon>
        <taxon>Coleoptera</taxon>
        <taxon>Polyphaga</taxon>
        <taxon>Cucujiformia</taxon>
        <taxon>Chrysomeloidea</taxon>
        <taxon>Chrysomelidae</taxon>
        <taxon>Bruchinae</taxon>
        <taxon>Bruchini</taxon>
        <taxon>Callosobruchus</taxon>
    </lineage>
</organism>
<accession>A0A653DEH8</accession>
<gene>
    <name evidence="2" type="ORF">CALMAC_LOCUS16915</name>
</gene>